<evidence type="ECO:0000313" key="3">
    <source>
        <dbReference type="Proteomes" id="UP000516437"/>
    </source>
</evidence>
<feature type="region of interest" description="Disordered" evidence="1">
    <location>
        <begin position="39"/>
        <end position="82"/>
    </location>
</feature>
<evidence type="ECO:0000256" key="1">
    <source>
        <dbReference type="SAM" id="MobiDB-lite"/>
    </source>
</evidence>
<dbReference type="AlphaFoldDB" id="A0A6A1VEV4"/>
<feature type="compositionally biased region" description="Basic and acidic residues" evidence="1">
    <location>
        <begin position="42"/>
        <end position="59"/>
    </location>
</feature>
<dbReference type="EMBL" id="RXIC02000024">
    <property type="protein sequence ID" value="KAB1210388.1"/>
    <property type="molecule type" value="Genomic_DNA"/>
</dbReference>
<accession>A0A6A1VEV4</accession>
<evidence type="ECO:0000313" key="2">
    <source>
        <dbReference type="EMBL" id="KAB1210388.1"/>
    </source>
</evidence>
<keyword evidence="3" id="KW-1185">Reference proteome</keyword>
<protein>
    <submittedName>
        <fullName evidence="2">Uncharacterized protein</fullName>
    </submittedName>
</protein>
<dbReference type="Proteomes" id="UP000516437">
    <property type="component" value="Chromosome 6"/>
</dbReference>
<comment type="caution">
    <text evidence="2">The sequence shown here is derived from an EMBL/GenBank/DDBJ whole genome shotgun (WGS) entry which is preliminary data.</text>
</comment>
<proteinExistence type="predicted"/>
<gene>
    <name evidence="2" type="ORF">CJ030_MR6G025453</name>
</gene>
<sequence length="82" mass="8796">MTLLNSQTQMGKFAEDLKKGLLHMAGTIKACKTCRGYGGGEEPNKLKSSEKLSVQDRAIHTTRVARGPKRPGVTRGGGPQTN</sequence>
<name>A0A6A1VEV4_9ROSI</name>
<organism evidence="2 3">
    <name type="scientific">Morella rubra</name>
    <name type="common">Chinese bayberry</name>
    <dbReference type="NCBI Taxonomy" id="262757"/>
    <lineage>
        <taxon>Eukaryota</taxon>
        <taxon>Viridiplantae</taxon>
        <taxon>Streptophyta</taxon>
        <taxon>Embryophyta</taxon>
        <taxon>Tracheophyta</taxon>
        <taxon>Spermatophyta</taxon>
        <taxon>Magnoliopsida</taxon>
        <taxon>eudicotyledons</taxon>
        <taxon>Gunneridae</taxon>
        <taxon>Pentapetalae</taxon>
        <taxon>rosids</taxon>
        <taxon>fabids</taxon>
        <taxon>Fagales</taxon>
        <taxon>Myricaceae</taxon>
        <taxon>Morella</taxon>
    </lineage>
</organism>
<dbReference type="OrthoDB" id="951180at2759"/>
<reference evidence="2 3" key="1">
    <citation type="journal article" date="2019" name="Plant Biotechnol. J.">
        <title>The red bayberry genome and genetic basis of sex determination.</title>
        <authorList>
            <person name="Jia H.M."/>
            <person name="Jia H.J."/>
            <person name="Cai Q.L."/>
            <person name="Wang Y."/>
            <person name="Zhao H.B."/>
            <person name="Yang W.F."/>
            <person name="Wang G.Y."/>
            <person name="Li Y.H."/>
            <person name="Zhan D.L."/>
            <person name="Shen Y.T."/>
            <person name="Niu Q.F."/>
            <person name="Chang L."/>
            <person name="Qiu J."/>
            <person name="Zhao L."/>
            <person name="Xie H.B."/>
            <person name="Fu W.Y."/>
            <person name="Jin J."/>
            <person name="Li X.W."/>
            <person name="Jiao Y."/>
            <person name="Zhou C.C."/>
            <person name="Tu T."/>
            <person name="Chai C.Y."/>
            <person name="Gao J.L."/>
            <person name="Fan L.J."/>
            <person name="van de Weg E."/>
            <person name="Wang J.Y."/>
            <person name="Gao Z.S."/>
        </authorList>
    </citation>
    <scope>NUCLEOTIDE SEQUENCE [LARGE SCALE GENOMIC DNA]</scope>
    <source>
        <tissue evidence="2">Leaves</tissue>
    </source>
</reference>